<accession>A0A8J7YX42</accession>
<evidence type="ECO:0000313" key="1">
    <source>
        <dbReference type="EMBL" id="MBX8644001.1"/>
    </source>
</evidence>
<feature type="non-terminal residue" evidence="1">
    <location>
        <position position="49"/>
    </location>
</feature>
<dbReference type="InterPro" id="IPR036188">
    <property type="entry name" value="FAD/NAD-bd_sf"/>
</dbReference>
<evidence type="ECO:0000313" key="2">
    <source>
        <dbReference type="Proteomes" id="UP000750197"/>
    </source>
</evidence>
<dbReference type="Gene3D" id="3.50.50.60">
    <property type="entry name" value="FAD/NAD(P)-binding domain"/>
    <property type="match status" value="1"/>
</dbReference>
<proteinExistence type="predicted"/>
<dbReference type="SUPFAM" id="SSF51905">
    <property type="entry name" value="FAD/NAD(P)-binding domain"/>
    <property type="match status" value="1"/>
</dbReference>
<reference evidence="1" key="1">
    <citation type="submission" date="2021-05" db="EMBL/GenBank/DDBJ databases">
        <title>Genomic insights into ecological role and evolution of a novel Thermoplasmata order Candidatus Sysuiplasmatales.</title>
        <authorList>
            <person name="Yuan Y."/>
        </authorList>
    </citation>
    <scope>NUCLEOTIDE SEQUENCE</scope>
    <source>
        <strain evidence="1">TUT19-bin139</strain>
    </source>
</reference>
<protein>
    <submittedName>
        <fullName evidence="1">NAD(P)-binding protein</fullName>
    </submittedName>
</protein>
<dbReference type="EMBL" id="JAHEAC010000033">
    <property type="protein sequence ID" value="MBX8644001.1"/>
    <property type="molecule type" value="Genomic_DNA"/>
</dbReference>
<sequence>MFDVVVVGAGPGGSSTAEYAAKAGLDVLFIDSRKEIGWPVQCGEFMPKT</sequence>
<dbReference type="Pfam" id="PF13450">
    <property type="entry name" value="NAD_binding_8"/>
    <property type="match status" value="1"/>
</dbReference>
<dbReference type="Proteomes" id="UP000750197">
    <property type="component" value="Unassembled WGS sequence"/>
</dbReference>
<dbReference type="AlphaFoldDB" id="A0A8J7YX42"/>
<organism evidence="1 2">
    <name type="scientific">Candidatus Sysuiplasma superficiale</name>
    <dbReference type="NCBI Taxonomy" id="2823368"/>
    <lineage>
        <taxon>Archaea</taxon>
        <taxon>Methanobacteriati</taxon>
        <taxon>Thermoplasmatota</taxon>
        <taxon>Thermoplasmata</taxon>
        <taxon>Candidatus Sysuiplasmatales</taxon>
        <taxon>Candidatus Sysuiplasmataceae</taxon>
        <taxon>Candidatus Sysuiplasma</taxon>
    </lineage>
</organism>
<gene>
    <name evidence="1" type="ORF">KIY12_04670</name>
</gene>
<name>A0A8J7YX42_9ARCH</name>
<comment type="caution">
    <text evidence="1">The sequence shown here is derived from an EMBL/GenBank/DDBJ whole genome shotgun (WGS) entry which is preliminary data.</text>
</comment>